<gene>
    <name evidence="2" type="ordered locus">VIT_11s0065g00430</name>
</gene>
<name>D7T0N6_VITVI</name>
<feature type="chain" id="PRO_5003106293" evidence="1">
    <location>
        <begin position="25"/>
        <end position="58"/>
    </location>
</feature>
<feature type="signal peptide" evidence="1">
    <location>
        <begin position="1"/>
        <end position="24"/>
    </location>
</feature>
<dbReference type="PaxDb" id="29760-VIT_11s0065g00430.t01"/>
<dbReference type="AlphaFoldDB" id="D7T0N6"/>
<evidence type="ECO:0000256" key="1">
    <source>
        <dbReference type="SAM" id="SignalP"/>
    </source>
</evidence>
<evidence type="ECO:0000313" key="2">
    <source>
        <dbReference type="EMBL" id="CBI24065.3"/>
    </source>
</evidence>
<sequence>MSLFLTLSLSLSLSFLSTPTLILSTFILEHCVNSGKSKMRAVGVVEAGYGHEQKVGGT</sequence>
<dbReference type="EMBL" id="FN595502">
    <property type="protein sequence ID" value="CBI24065.3"/>
    <property type="molecule type" value="Genomic_DNA"/>
</dbReference>
<dbReference type="InParanoid" id="D7T0N6"/>
<dbReference type="Proteomes" id="UP000009183">
    <property type="component" value="Chromosome 11"/>
</dbReference>
<protein>
    <submittedName>
        <fullName evidence="2">Uncharacterized protein</fullName>
    </submittedName>
</protein>
<keyword evidence="1" id="KW-0732">Signal</keyword>
<proteinExistence type="predicted"/>
<organism evidence="2 3">
    <name type="scientific">Vitis vinifera</name>
    <name type="common">Grape</name>
    <dbReference type="NCBI Taxonomy" id="29760"/>
    <lineage>
        <taxon>Eukaryota</taxon>
        <taxon>Viridiplantae</taxon>
        <taxon>Streptophyta</taxon>
        <taxon>Embryophyta</taxon>
        <taxon>Tracheophyta</taxon>
        <taxon>Spermatophyta</taxon>
        <taxon>Magnoliopsida</taxon>
        <taxon>eudicotyledons</taxon>
        <taxon>Gunneridae</taxon>
        <taxon>Pentapetalae</taxon>
        <taxon>rosids</taxon>
        <taxon>Vitales</taxon>
        <taxon>Vitaceae</taxon>
        <taxon>Viteae</taxon>
        <taxon>Vitis</taxon>
    </lineage>
</organism>
<dbReference type="HOGENOM" id="CLU_2982971_0_0_1"/>
<accession>D7T0N6</accession>
<keyword evidence="3" id="KW-1185">Reference proteome</keyword>
<evidence type="ECO:0000313" key="3">
    <source>
        <dbReference type="Proteomes" id="UP000009183"/>
    </source>
</evidence>
<reference evidence="3" key="1">
    <citation type="journal article" date="2007" name="Nature">
        <title>The grapevine genome sequence suggests ancestral hexaploidization in major angiosperm phyla.</title>
        <authorList>
            <consortium name="The French-Italian Public Consortium for Grapevine Genome Characterization."/>
            <person name="Jaillon O."/>
            <person name="Aury J.-M."/>
            <person name="Noel B."/>
            <person name="Policriti A."/>
            <person name="Clepet C."/>
            <person name="Casagrande A."/>
            <person name="Choisne N."/>
            <person name="Aubourg S."/>
            <person name="Vitulo N."/>
            <person name="Jubin C."/>
            <person name="Vezzi A."/>
            <person name="Legeai F."/>
            <person name="Hugueney P."/>
            <person name="Dasilva C."/>
            <person name="Horner D."/>
            <person name="Mica E."/>
            <person name="Jublot D."/>
            <person name="Poulain J."/>
            <person name="Bruyere C."/>
            <person name="Billault A."/>
            <person name="Segurens B."/>
            <person name="Gouyvenoux M."/>
            <person name="Ugarte E."/>
            <person name="Cattonaro F."/>
            <person name="Anthouard V."/>
            <person name="Vico V."/>
            <person name="Del Fabbro C."/>
            <person name="Alaux M."/>
            <person name="Di Gaspero G."/>
            <person name="Dumas V."/>
            <person name="Felice N."/>
            <person name="Paillard S."/>
            <person name="Juman I."/>
            <person name="Moroldo M."/>
            <person name="Scalabrin S."/>
            <person name="Canaguier A."/>
            <person name="Le Clainche I."/>
            <person name="Malacrida G."/>
            <person name="Durand E."/>
            <person name="Pesole G."/>
            <person name="Laucou V."/>
            <person name="Chatelet P."/>
            <person name="Merdinoglu D."/>
            <person name="Delledonne M."/>
            <person name="Pezzotti M."/>
            <person name="Lecharny A."/>
            <person name="Scarpelli C."/>
            <person name="Artiguenave F."/>
            <person name="Pe M.E."/>
            <person name="Valle G."/>
            <person name="Morgante M."/>
            <person name="Caboche M."/>
            <person name="Adam-Blondon A.-F."/>
            <person name="Weissenbach J."/>
            <person name="Quetier F."/>
            <person name="Wincker P."/>
        </authorList>
    </citation>
    <scope>NUCLEOTIDE SEQUENCE [LARGE SCALE GENOMIC DNA]</scope>
    <source>
        <strain evidence="3">cv. Pinot noir / PN40024</strain>
    </source>
</reference>